<evidence type="ECO:0000313" key="6">
    <source>
        <dbReference type="EMBL" id="GHC49113.1"/>
    </source>
</evidence>
<dbReference type="PANTHER" id="PTHR30417">
    <property type="entry name" value="N-ACETYLMURAMOYL-L-ALANINE AMIDASE AMID"/>
    <property type="match status" value="1"/>
</dbReference>
<comment type="catalytic activity">
    <reaction evidence="1">
        <text>Hydrolyzes the link between N-acetylmuramoyl residues and L-amino acid residues in certain cell-wall glycopeptides.</text>
        <dbReference type="EC" id="3.5.1.28"/>
    </reaction>
</comment>
<dbReference type="AlphaFoldDB" id="A0A918TKK5"/>
<protein>
    <recommendedName>
        <fullName evidence="2">N-acetylmuramoyl-L-alanine amidase</fullName>
        <ecNumber evidence="2">3.5.1.28</ecNumber>
    </recommendedName>
</protein>
<dbReference type="EC" id="3.5.1.28" evidence="2"/>
<dbReference type="SMART" id="SM00644">
    <property type="entry name" value="Ami_2"/>
    <property type="match status" value="1"/>
</dbReference>
<dbReference type="Pfam" id="PF01510">
    <property type="entry name" value="Amidase_2"/>
    <property type="match status" value="1"/>
</dbReference>
<comment type="caution">
    <text evidence="6">The sequence shown here is derived from an EMBL/GenBank/DDBJ whole genome shotgun (WGS) entry which is preliminary data.</text>
</comment>
<sequence length="230" mass="24938">MRTKALWAGDFPSPNCGPRRGGVLPDLIVLHFTAMASTAESLARLCDPQAEVSCHYLIAPEGDVLPLVPEELRAWHAGGGAWGSTTDVNSRSIGIELQNDGRSPFGFAQMQALVALLADIRHRWAIPAERIIGHSDMAPLRKADPGARFDWRGLALAGQSVWPDPAPEPAADFRAAARAFGYPDLEEATLLAAFRLRFRPWATGPLEATDRALIADLAARFPVDAGRRWA</sequence>
<accession>A0A918TKK5</accession>
<name>A0A918TKK5_9RHOB</name>
<gene>
    <name evidence="6" type="primary">ampD</name>
    <name evidence="6" type="ORF">GCM10007315_09020</name>
</gene>
<dbReference type="SUPFAM" id="SSF55846">
    <property type="entry name" value="N-acetylmuramoyl-L-alanine amidase-like"/>
    <property type="match status" value="1"/>
</dbReference>
<reference evidence="6" key="1">
    <citation type="journal article" date="2014" name="Int. J. Syst. Evol. Microbiol.">
        <title>Complete genome sequence of Corynebacterium casei LMG S-19264T (=DSM 44701T), isolated from a smear-ripened cheese.</title>
        <authorList>
            <consortium name="US DOE Joint Genome Institute (JGI-PGF)"/>
            <person name="Walter F."/>
            <person name="Albersmeier A."/>
            <person name="Kalinowski J."/>
            <person name="Ruckert C."/>
        </authorList>
    </citation>
    <scope>NUCLEOTIDE SEQUENCE</scope>
    <source>
        <strain evidence="6">KCTC 23310</strain>
    </source>
</reference>
<evidence type="ECO:0000256" key="1">
    <source>
        <dbReference type="ARBA" id="ARBA00001561"/>
    </source>
</evidence>
<keyword evidence="4" id="KW-0961">Cell wall biogenesis/degradation</keyword>
<dbReference type="EMBL" id="BMYJ01000002">
    <property type="protein sequence ID" value="GHC49113.1"/>
    <property type="molecule type" value="Genomic_DNA"/>
</dbReference>
<dbReference type="CDD" id="cd06583">
    <property type="entry name" value="PGRP"/>
    <property type="match status" value="1"/>
</dbReference>
<proteinExistence type="predicted"/>
<organism evidence="6 7">
    <name type="scientific">Neogemmobacter tilapiae</name>
    <dbReference type="NCBI Taxonomy" id="875041"/>
    <lineage>
        <taxon>Bacteria</taxon>
        <taxon>Pseudomonadati</taxon>
        <taxon>Pseudomonadota</taxon>
        <taxon>Alphaproteobacteria</taxon>
        <taxon>Rhodobacterales</taxon>
        <taxon>Paracoccaceae</taxon>
        <taxon>Neogemmobacter</taxon>
    </lineage>
</organism>
<keyword evidence="3" id="KW-0378">Hydrolase</keyword>
<evidence type="ECO:0000313" key="7">
    <source>
        <dbReference type="Proteomes" id="UP000638981"/>
    </source>
</evidence>
<dbReference type="GO" id="GO:0009253">
    <property type="term" value="P:peptidoglycan catabolic process"/>
    <property type="evidence" value="ECO:0007669"/>
    <property type="project" value="InterPro"/>
</dbReference>
<dbReference type="Proteomes" id="UP000638981">
    <property type="component" value="Unassembled WGS sequence"/>
</dbReference>
<dbReference type="InterPro" id="IPR051206">
    <property type="entry name" value="NAMLAA_amidase_2"/>
</dbReference>
<feature type="domain" description="N-acetylmuramoyl-L-alanine amidase" evidence="5">
    <location>
        <begin position="13"/>
        <end position="146"/>
    </location>
</feature>
<dbReference type="PANTHER" id="PTHR30417:SF1">
    <property type="entry name" value="N-ACETYLMURAMOYL-L-ALANINE AMIDASE AMID"/>
    <property type="match status" value="1"/>
</dbReference>
<evidence type="ECO:0000256" key="4">
    <source>
        <dbReference type="ARBA" id="ARBA00023316"/>
    </source>
</evidence>
<dbReference type="InterPro" id="IPR002502">
    <property type="entry name" value="Amidase_domain"/>
</dbReference>
<dbReference type="InterPro" id="IPR036505">
    <property type="entry name" value="Amidase/PGRP_sf"/>
</dbReference>
<dbReference type="GO" id="GO:0008745">
    <property type="term" value="F:N-acetylmuramoyl-L-alanine amidase activity"/>
    <property type="evidence" value="ECO:0007669"/>
    <property type="project" value="UniProtKB-EC"/>
</dbReference>
<evidence type="ECO:0000256" key="3">
    <source>
        <dbReference type="ARBA" id="ARBA00022801"/>
    </source>
</evidence>
<dbReference type="GO" id="GO:0009254">
    <property type="term" value="P:peptidoglycan turnover"/>
    <property type="evidence" value="ECO:0007669"/>
    <property type="project" value="TreeGrafter"/>
</dbReference>
<evidence type="ECO:0000256" key="2">
    <source>
        <dbReference type="ARBA" id="ARBA00011901"/>
    </source>
</evidence>
<evidence type="ECO:0000259" key="5">
    <source>
        <dbReference type="SMART" id="SM00644"/>
    </source>
</evidence>
<dbReference type="GO" id="GO:0071555">
    <property type="term" value="P:cell wall organization"/>
    <property type="evidence" value="ECO:0007669"/>
    <property type="project" value="UniProtKB-KW"/>
</dbReference>
<dbReference type="Gene3D" id="3.40.80.10">
    <property type="entry name" value="Peptidoglycan recognition protein-like"/>
    <property type="match status" value="1"/>
</dbReference>
<keyword evidence="7" id="KW-1185">Reference proteome</keyword>
<reference evidence="6" key="2">
    <citation type="submission" date="2020-09" db="EMBL/GenBank/DDBJ databases">
        <authorList>
            <person name="Sun Q."/>
            <person name="Kim S."/>
        </authorList>
    </citation>
    <scope>NUCLEOTIDE SEQUENCE</scope>
    <source>
        <strain evidence="6">KCTC 23310</strain>
    </source>
</reference>
<dbReference type="GO" id="GO:0019867">
    <property type="term" value="C:outer membrane"/>
    <property type="evidence" value="ECO:0007669"/>
    <property type="project" value="TreeGrafter"/>
</dbReference>